<feature type="transmembrane region" description="Helical" evidence="1">
    <location>
        <begin position="540"/>
        <end position="559"/>
    </location>
</feature>
<protein>
    <submittedName>
        <fullName evidence="2">TIGR00341 family protein</fullName>
    </submittedName>
</protein>
<evidence type="ECO:0000313" key="2">
    <source>
        <dbReference type="EMBL" id="QSZ42915.1"/>
    </source>
</evidence>
<dbReference type="EMBL" id="CP046072">
    <property type="protein sequence ID" value="QSZ42915.1"/>
    <property type="molecule type" value="Genomic_DNA"/>
</dbReference>
<feature type="transmembrane region" description="Helical" evidence="1">
    <location>
        <begin position="445"/>
        <end position="465"/>
    </location>
</feature>
<organism evidence="2 3">
    <name type="scientific">Sulfurimonas aquatica</name>
    <dbReference type="NCBI Taxonomy" id="2672570"/>
    <lineage>
        <taxon>Bacteria</taxon>
        <taxon>Pseudomonadati</taxon>
        <taxon>Campylobacterota</taxon>
        <taxon>Epsilonproteobacteria</taxon>
        <taxon>Campylobacterales</taxon>
        <taxon>Sulfurimonadaceae</taxon>
        <taxon>Sulfurimonas</taxon>
    </lineage>
</organism>
<dbReference type="InterPro" id="IPR005240">
    <property type="entry name" value="DUF389"/>
</dbReference>
<dbReference type="Pfam" id="PF04087">
    <property type="entry name" value="DUF389"/>
    <property type="match status" value="1"/>
</dbReference>
<feature type="transmembrane region" description="Helical" evidence="1">
    <location>
        <begin position="503"/>
        <end position="528"/>
    </location>
</feature>
<gene>
    <name evidence="2" type="ORF">GJV85_12620</name>
</gene>
<reference evidence="2" key="1">
    <citation type="submission" date="2019-11" db="EMBL/GenBank/DDBJ databases">
        <authorList>
            <person name="Kojima H."/>
        </authorList>
    </citation>
    <scope>NUCLEOTIDE SEQUENCE</scope>
    <source>
        <strain evidence="2">H1576</strain>
    </source>
</reference>
<keyword evidence="1" id="KW-1133">Transmembrane helix</keyword>
<dbReference type="Gene3D" id="2.60.200.40">
    <property type="match status" value="1"/>
</dbReference>
<dbReference type="PANTHER" id="PTHR20992">
    <property type="entry name" value="AT15442P-RELATED"/>
    <property type="match status" value="1"/>
</dbReference>
<feature type="transmembrane region" description="Helical" evidence="1">
    <location>
        <begin position="352"/>
        <end position="373"/>
    </location>
</feature>
<name>A0A975B2I1_9BACT</name>
<dbReference type="AlphaFoldDB" id="A0A975B2I1"/>
<dbReference type="NCBIfam" id="TIGR00341">
    <property type="entry name" value="TIGR00341 family protein"/>
    <property type="match status" value="1"/>
</dbReference>
<dbReference type="PANTHER" id="PTHR20992:SF9">
    <property type="entry name" value="AT15442P-RELATED"/>
    <property type="match status" value="1"/>
</dbReference>
<feature type="transmembrane region" description="Helical" evidence="1">
    <location>
        <begin position="379"/>
        <end position="402"/>
    </location>
</feature>
<evidence type="ECO:0000256" key="1">
    <source>
        <dbReference type="SAM" id="Phobius"/>
    </source>
</evidence>
<feature type="transmembrane region" description="Helical" evidence="1">
    <location>
        <begin position="477"/>
        <end position="497"/>
    </location>
</feature>
<dbReference type="KEGG" id="saqt:GJV85_12620"/>
<reference evidence="2" key="2">
    <citation type="submission" date="2021-04" db="EMBL/GenBank/DDBJ databases">
        <title>Isolation and characterization of a novel species of the genus Sulfurimonas.</title>
        <authorList>
            <person name="Fukui M."/>
        </authorList>
    </citation>
    <scope>NUCLEOTIDE SEQUENCE</scope>
    <source>
        <strain evidence="2">H1576</strain>
    </source>
</reference>
<evidence type="ECO:0000313" key="3">
    <source>
        <dbReference type="Proteomes" id="UP000671852"/>
    </source>
</evidence>
<keyword evidence="3" id="KW-1185">Reference proteome</keyword>
<dbReference type="Proteomes" id="UP000671852">
    <property type="component" value="Chromosome"/>
</dbReference>
<dbReference type="SUPFAM" id="SSF111331">
    <property type="entry name" value="NAD kinase/diacylglycerol kinase-like"/>
    <property type="match status" value="1"/>
</dbReference>
<feature type="transmembrane region" description="Helical" evidence="1">
    <location>
        <begin position="212"/>
        <end position="233"/>
    </location>
</feature>
<accession>A0A975B2I1</accession>
<keyword evidence="1" id="KW-0472">Membrane</keyword>
<feature type="transmembrane region" description="Helical" evidence="1">
    <location>
        <begin position="414"/>
        <end position="433"/>
    </location>
</feature>
<dbReference type="InterPro" id="IPR016064">
    <property type="entry name" value="NAD/diacylglycerol_kinase_sf"/>
</dbReference>
<sequence>MKSLLLMYKKIYLIVDELASSETFDELLNYIKTQYKIVPDIHSHMDMFEEGDENELYLLYLDDDEIKIFFKNHLQSKLNIGILPNDKAALAMKNYGISKDLFEAVDDALNIECRSEIDLLICNELIAFNSVVIGDMHGMNRLNLNESSRWQKVKYFFNNLKNIKFKSYSLSTSKEHTIKTVASGITILEHTIQDEKLALKDSLSIHDGKLNAFILAPTSLISYLWYLLSIFFYQKVSIKALPRSLGYIKTANLTISSSEPIEYMLDGALLSAQEVELNTMRDTMKVHLGRSLIDNVKVENNQVESKDIINLNALPHGEMNKFLIDKKLPLFKKASEDDFKELFLNLRSSAKFTYVFLILMILSTLLATTGLFANSAPVIIGAMILAPLMAPIISLSMGVVRAENLLISQSIRTLSIGIVMALFFSAIFTFIIPLERITPEMQGRLNPNILDLMVAILSGIAGAYANSKEEVAKSLAGVAIAVALVPPLSVTGIGIGLGSFDVIYGSFLLFITNLIGITLSAALTFIVLGYSPVTTAKKGIYYTSVLLTIITIPLIFSFADMIEKNKYMSDLESVKSIILHEEKIELNIYDVKLNNDVLVVDLQSISEKPLTHEEYVKIKQSIEKKLQRRIVLEVTPMIIVR</sequence>
<proteinExistence type="predicted"/>
<keyword evidence="1" id="KW-0812">Transmembrane</keyword>